<accession>A0A1M7HS01</accession>
<gene>
    <name evidence="1" type="ORF">SAMN05444398_11378</name>
</gene>
<dbReference type="EMBL" id="FRBR01000013">
    <property type="protein sequence ID" value="SHM31264.1"/>
    <property type="molecule type" value="Genomic_DNA"/>
</dbReference>
<evidence type="ECO:0000313" key="1">
    <source>
        <dbReference type="EMBL" id="SHM31264.1"/>
    </source>
</evidence>
<dbReference type="RefSeq" id="WP_073036543.1">
    <property type="nucleotide sequence ID" value="NZ_BMLR01000013.1"/>
</dbReference>
<protein>
    <submittedName>
        <fullName evidence="1">Uncharacterized protein</fullName>
    </submittedName>
</protein>
<dbReference type="Proteomes" id="UP000183974">
    <property type="component" value="Unassembled WGS sequence"/>
</dbReference>
<dbReference type="STRING" id="337701.SAMN05444398_11378"/>
<keyword evidence="2" id="KW-1185">Reference proteome</keyword>
<reference evidence="1 2" key="1">
    <citation type="submission" date="2016-11" db="EMBL/GenBank/DDBJ databases">
        <authorList>
            <person name="Jaros S."/>
            <person name="Januszkiewicz K."/>
            <person name="Wedrychowicz H."/>
        </authorList>
    </citation>
    <scope>NUCLEOTIDE SEQUENCE [LARGE SCALE GENOMIC DNA]</scope>
    <source>
        <strain evidence="1 2">DSM 29589</strain>
    </source>
</reference>
<organism evidence="1 2">
    <name type="scientific">Roseovarius pacificus</name>
    <dbReference type="NCBI Taxonomy" id="337701"/>
    <lineage>
        <taxon>Bacteria</taxon>
        <taxon>Pseudomonadati</taxon>
        <taxon>Pseudomonadota</taxon>
        <taxon>Alphaproteobacteria</taxon>
        <taxon>Rhodobacterales</taxon>
        <taxon>Roseobacteraceae</taxon>
        <taxon>Roseovarius</taxon>
    </lineage>
</organism>
<dbReference type="AlphaFoldDB" id="A0A1M7HS01"/>
<sequence>MLVSVQSRDHALVKGPVPAGAFQAERRIYYIGDPTIGVERVGRVFSTDIWTVDDVEQIRRLMLAGAAANPRTSVGPG</sequence>
<name>A0A1M7HS01_9RHOB</name>
<evidence type="ECO:0000313" key="2">
    <source>
        <dbReference type="Proteomes" id="UP000183974"/>
    </source>
</evidence>
<proteinExistence type="predicted"/>